<evidence type="ECO:0000259" key="3">
    <source>
        <dbReference type="Pfam" id="PF00496"/>
    </source>
</evidence>
<dbReference type="RefSeq" id="WP_055434322.1">
    <property type="nucleotide sequence ID" value="NZ_CYHA01000006.1"/>
</dbReference>
<organism evidence="4 5">
    <name type="scientific">Gulbenkiania indica</name>
    <dbReference type="NCBI Taxonomy" id="375574"/>
    <lineage>
        <taxon>Bacteria</taxon>
        <taxon>Pseudomonadati</taxon>
        <taxon>Pseudomonadota</taxon>
        <taxon>Betaproteobacteria</taxon>
        <taxon>Neisseriales</taxon>
        <taxon>Chromobacteriaceae</taxon>
        <taxon>Gulbenkiania</taxon>
    </lineage>
</organism>
<evidence type="ECO:0000313" key="5">
    <source>
        <dbReference type="Proteomes" id="UP000243535"/>
    </source>
</evidence>
<protein>
    <submittedName>
        <fullName evidence="4">ABC-type oligopeptide transport system, periplasmic component</fullName>
    </submittedName>
</protein>
<dbReference type="Gene3D" id="3.40.190.10">
    <property type="entry name" value="Periplasmic binding protein-like II"/>
    <property type="match status" value="1"/>
</dbReference>
<sequence>MIRFLVLLLVGLAALVAVPARSAPAIALGYVPRYQAGFSHFDYVNPDAPKGGQLVLPATGSFDTLNPFTLKGDKEAGVSLLTLDTLLAQSEDEPFSLYGLLAEDVVLAPDGLSVIFRLNPKARFVNGDPVTAADVVASFRTLTTDRTATPLYRVYWADVAEAAALNSRTVRFTFKRRNAELHLILGQLPVFSRKWIPPGRTLADVATTPPIGSGPYVLESWAAGRYARYRRNPAYWAVTLPVRRGMYNFDHITFRYYQDTTARLEAFKAGEFDLIEENTAKDWARGYNGPRFRDGRILRRTLPHENSAGMQGFVFNLRRPLFADRRVRQALSLAFDFEWANRQLFYNQYRRSDSYFTNSEMAARGLPTQEEMKLLAPLRARLDPAVFGEAVLPPDSAGPYGLRNNLKRARSLLFEAGWRYEGGRLVDRNGRPFVFEFLSFSRSYERIVSVWQRNLARLGITLNVRVVDPAIYQRRMDRFEYDSTVVVYGASQSPGNEQLDFHSCEAARTPGSRNWAGLCDPAVESLLQHFLHFESRTVLVAASRALDRVLRAGHYVVPNWYLPYHRVAWWNRFGQPARTPRYYPIATYWALETWWALPGKEQR</sequence>
<evidence type="ECO:0000313" key="4">
    <source>
        <dbReference type="EMBL" id="CUA85835.1"/>
    </source>
</evidence>
<dbReference type="OrthoDB" id="9801799at2"/>
<dbReference type="GO" id="GO:0030288">
    <property type="term" value="C:outer membrane-bounded periplasmic space"/>
    <property type="evidence" value="ECO:0007669"/>
    <property type="project" value="TreeGrafter"/>
</dbReference>
<dbReference type="Proteomes" id="UP000243535">
    <property type="component" value="Unassembled WGS sequence"/>
</dbReference>
<keyword evidence="1 2" id="KW-0732">Signal</keyword>
<feature type="domain" description="Solute-binding protein family 5" evidence="3">
    <location>
        <begin position="98"/>
        <end position="500"/>
    </location>
</feature>
<dbReference type="InterPro" id="IPR000914">
    <property type="entry name" value="SBP_5_dom"/>
</dbReference>
<evidence type="ECO:0000256" key="2">
    <source>
        <dbReference type="SAM" id="SignalP"/>
    </source>
</evidence>
<keyword evidence="5" id="KW-1185">Reference proteome</keyword>
<dbReference type="STRING" id="375574.GCA_001418035_02293"/>
<evidence type="ECO:0000256" key="1">
    <source>
        <dbReference type="ARBA" id="ARBA00022729"/>
    </source>
</evidence>
<reference evidence="5" key="1">
    <citation type="submission" date="2015-08" db="EMBL/GenBank/DDBJ databases">
        <authorList>
            <person name="Varghese N."/>
        </authorList>
    </citation>
    <scope>NUCLEOTIDE SEQUENCE [LARGE SCALE GENOMIC DNA]</scope>
    <source>
        <strain evidence="5">DSM 17901</strain>
    </source>
</reference>
<dbReference type="PIRSF" id="PIRSF002741">
    <property type="entry name" value="MppA"/>
    <property type="match status" value="1"/>
</dbReference>
<dbReference type="PANTHER" id="PTHR30290">
    <property type="entry name" value="PERIPLASMIC BINDING COMPONENT OF ABC TRANSPORTER"/>
    <property type="match status" value="1"/>
</dbReference>
<proteinExistence type="predicted"/>
<dbReference type="InterPro" id="IPR030678">
    <property type="entry name" value="Peptide/Ni-bd"/>
</dbReference>
<dbReference type="AlphaFoldDB" id="A0A0K6H521"/>
<dbReference type="GO" id="GO:0043190">
    <property type="term" value="C:ATP-binding cassette (ABC) transporter complex"/>
    <property type="evidence" value="ECO:0007669"/>
    <property type="project" value="InterPro"/>
</dbReference>
<feature type="chain" id="PRO_5005504039" evidence="2">
    <location>
        <begin position="23"/>
        <end position="603"/>
    </location>
</feature>
<dbReference type="GO" id="GO:0015833">
    <property type="term" value="P:peptide transport"/>
    <property type="evidence" value="ECO:0007669"/>
    <property type="project" value="TreeGrafter"/>
</dbReference>
<name>A0A0K6H521_9NEIS</name>
<gene>
    <name evidence="4" type="ORF">Ga0061063_2513</name>
</gene>
<dbReference type="SUPFAM" id="SSF53850">
    <property type="entry name" value="Periplasmic binding protein-like II"/>
    <property type="match status" value="1"/>
</dbReference>
<feature type="signal peptide" evidence="2">
    <location>
        <begin position="1"/>
        <end position="22"/>
    </location>
</feature>
<dbReference type="GO" id="GO:0042884">
    <property type="term" value="P:microcin transport"/>
    <property type="evidence" value="ECO:0007669"/>
    <property type="project" value="TreeGrafter"/>
</dbReference>
<dbReference type="Pfam" id="PF00496">
    <property type="entry name" value="SBP_bac_5"/>
    <property type="match status" value="1"/>
</dbReference>
<dbReference type="InterPro" id="IPR039424">
    <property type="entry name" value="SBP_5"/>
</dbReference>
<accession>A0A0K6H521</accession>
<dbReference type="EMBL" id="CYHA01000006">
    <property type="protein sequence ID" value="CUA85835.1"/>
    <property type="molecule type" value="Genomic_DNA"/>
</dbReference>
<dbReference type="CDD" id="cd08497">
    <property type="entry name" value="MbnE-like"/>
    <property type="match status" value="1"/>
</dbReference>
<dbReference type="GO" id="GO:1904680">
    <property type="term" value="F:peptide transmembrane transporter activity"/>
    <property type="evidence" value="ECO:0007669"/>
    <property type="project" value="TreeGrafter"/>
</dbReference>
<dbReference type="PANTHER" id="PTHR30290:SF64">
    <property type="entry name" value="ABC TRANSPORTER PERIPLASMIC BINDING PROTEIN"/>
    <property type="match status" value="1"/>
</dbReference>
<dbReference type="Gene3D" id="3.10.105.10">
    <property type="entry name" value="Dipeptide-binding Protein, Domain 3"/>
    <property type="match status" value="1"/>
</dbReference>